<feature type="non-terminal residue" evidence="1">
    <location>
        <position position="1"/>
    </location>
</feature>
<name>A0ABD2NZG7_9CUCU</name>
<accession>A0ABD2NZG7</accession>
<evidence type="ECO:0000313" key="1">
    <source>
        <dbReference type="EMBL" id="KAL3284024.1"/>
    </source>
</evidence>
<comment type="caution">
    <text evidence="1">The sequence shown here is derived from an EMBL/GenBank/DDBJ whole genome shotgun (WGS) entry which is preliminary data.</text>
</comment>
<evidence type="ECO:0000313" key="2">
    <source>
        <dbReference type="Proteomes" id="UP001516400"/>
    </source>
</evidence>
<evidence type="ECO:0008006" key="3">
    <source>
        <dbReference type="Google" id="ProtNLM"/>
    </source>
</evidence>
<protein>
    <recommendedName>
        <fullName evidence="3">Endonuclease/exonuclease/phosphatase domain-containing protein</fullName>
    </recommendedName>
</protein>
<dbReference type="Proteomes" id="UP001516400">
    <property type="component" value="Unassembled WGS sequence"/>
</dbReference>
<dbReference type="EMBL" id="JABFTP020000165">
    <property type="protein sequence ID" value="KAL3284024.1"/>
    <property type="molecule type" value="Genomic_DNA"/>
</dbReference>
<sequence length="73" mass="8483">HVKIIIRSTYIPPGSTDEIYNSHCSNVEEIAENNHLMFLFGDYNLPPAYWRSADEDDSLDQARMLRRSLKITI</sequence>
<organism evidence="1 2">
    <name type="scientific">Cryptolaemus montrouzieri</name>
    <dbReference type="NCBI Taxonomy" id="559131"/>
    <lineage>
        <taxon>Eukaryota</taxon>
        <taxon>Metazoa</taxon>
        <taxon>Ecdysozoa</taxon>
        <taxon>Arthropoda</taxon>
        <taxon>Hexapoda</taxon>
        <taxon>Insecta</taxon>
        <taxon>Pterygota</taxon>
        <taxon>Neoptera</taxon>
        <taxon>Endopterygota</taxon>
        <taxon>Coleoptera</taxon>
        <taxon>Polyphaga</taxon>
        <taxon>Cucujiformia</taxon>
        <taxon>Coccinelloidea</taxon>
        <taxon>Coccinellidae</taxon>
        <taxon>Scymninae</taxon>
        <taxon>Scymnini</taxon>
        <taxon>Cryptolaemus</taxon>
    </lineage>
</organism>
<gene>
    <name evidence="1" type="ORF">HHI36_018194</name>
</gene>
<proteinExistence type="predicted"/>
<reference evidence="1 2" key="1">
    <citation type="journal article" date="2021" name="BMC Biol.">
        <title>Horizontally acquired antibacterial genes associated with adaptive radiation of ladybird beetles.</title>
        <authorList>
            <person name="Li H.S."/>
            <person name="Tang X.F."/>
            <person name="Huang Y.H."/>
            <person name="Xu Z.Y."/>
            <person name="Chen M.L."/>
            <person name="Du X.Y."/>
            <person name="Qiu B.Y."/>
            <person name="Chen P.T."/>
            <person name="Zhang W."/>
            <person name="Slipinski A."/>
            <person name="Escalona H.E."/>
            <person name="Waterhouse R.M."/>
            <person name="Zwick A."/>
            <person name="Pang H."/>
        </authorList>
    </citation>
    <scope>NUCLEOTIDE SEQUENCE [LARGE SCALE GENOMIC DNA]</scope>
    <source>
        <strain evidence="1">SYSU2018</strain>
    </source>
</reference>
<keyword evidence="2" id="KW-1185">Reference proteome</keyword>
<dbReference type="AlphaFoldDB" id="A0ABD2NZG7"/>